<accession>A0A3P7KAP6</accession>
<organism evidence="2 3">
    <name type="scientific">Onchocerca ochengi</name>
    <name type="common">Filarial nematode worm</name>
    <dbReference type="NCBI Taxonomy" id="42157"/>
    <lineage>
        <taxon>Eukaryota</taxon>
        <taxon>Metazoa</taxon>
        <taxon>Ecdysozoa</taxon>
        <taxon>Nematoda</taxon>
        <taxon>Chromadorea</taxon>
        <taxon>Rhabditida</taxon>
        <taxon>Spirurina</taxon>
        <taxon>Spiruromorpha</taxon>
        <taxon>Filarioidea</taxon>
        <taxon>Onchocercidae</taxon>
        <taxon>Onchocerca</taxon>
    </lineage>
</organism>
<evidence type="ECO:0008006" key="4">
    <source>
        <dbReference type="Google" id="ProtNLM"/>
    </source>
</evidence>
<proteinExistence type="predicted"/>
<dbReference type="InterPro" id="IPR044399">
    <property type="entry name" value="Mb-like_M"/>
</dbReference>
<name>A0A3P7KAP6_ONCOC</name>
<dbReference type="EMBL" id="UYRW01005435">
    <property type="protein sequence ID" value="VDM93797.1"/>
    <property type="molecule type" value="Genomic_DNA"/>
</dbReference>
<dbReference type="Gene3D" id="1.10.490.10">
    <property type="entry name" value="Globins"/>
    <property type="match status" value="1"/>
</dbReference>
<keyword evidence="3" id="KW-1185">Reference proteome</keyword>
<evidence type="ECO:0000256" key="1">
    <source>
        <dbReference type="SAM" id="MobiDB-lite"/>
    </source>
</evidence>
<dbReference type="SUPFAM" id="SSF46458">
    <property type="entry name" value="Globin-like"/>
    <property type="match status" value="1"/>
</dbReference>
<reference evidence="2 3" key="1">
    <citation type="submission" date="2018-08" db="EMBL/GenBank/DDBJ databases">
        <authorList>
            <person name="Laetsch R D."/>
            <person name="Stevens L."/>
            <person name="Kumar S."/>
            <person name="Blaxter L. M."/>
        </authorList>
    </citation>
    <scope>NUCLEOTIDE SEQUENCE [LARGE SCALE GENOMIC DNA]</scope>
</reference>
<evidence type="ECO:0000313" key="3">
    <source>
        <dbReference type="Proteomes" id="UP000271087"/>
    </source>
</evidence>
<gene>
    <name evidence="2" type="ORF">NOO_LOCUS10074</name>
</gene>
<feature type="compositionally biased region" description="Polar residues" evidence="1">
    <location>
        <begin position="186"/>
        <end position="195"/>
    </location>
</feature>
<dbReference type="InterPro" id="IPR012292">
    <property type="entry name" value="Globin/Proto"/>
</dbReference>
<dbReference type="CDD" id="cd01040">
    <property type="entry name" value="Mb-like"/>
    <property type="match status" value="1"/>
</dbReference>
<feature type="non-terminal residue" evidence="2">
    <location>
        <position position="1"/>
    </location>
</feature>
<dbReference type="Proteomes" id="UP000271087">
    <property type="component" value="Unassembled WGS sequence"/>
</dbReference>
<sequence length="195" mass="22508">NETYANENQNDTKRPAVNANHRIIIRDCFNKASCITAKRILMRINQQRPDFKMYRDNLTPEQIDSLTNLLDEYLSSVIENIDDVKELSMNYGSKHVSLRLNGFKPDFFATMADAIAKECSFLSETAATNAPTNTFKAWTLLVDLMFSSVRDGFYQELRRQRRRSPSYRKSSRESSTNTEHRIGYLDSQSSCEVKP</sequence>
<dbReference type="OrthoDB" id="5854162at2759"/>
<dbReference type="AlphaFoldDB" id="A0A3P7KAP6"/>
<dbReference type="InterPro" id="IPR009050">
    <property type="entry name" value="Globin-like_sf"/>
</dbReference>
<protein>
    <recommendedName>
        <fullName evidence="4">Globin family profile domain-containing protein</fullName>
    </recommendedName>
</protein>
<evidence type="ECO:0000313" key="2">
    <source>
        <dbReference type="EMBL" id="VDM93797.1"/>
    </source>
</evidence>
<dbReference type="GO" id="GO:0019825">
    <property type="term" value="F:oxygen binding"/>
    <property type="evidence" value="ECO:0007669"/>
    <property type="project" value="InterPro"/>
</dbReference>
<dbReference type="GO" id="GO:0020037">
    <property type="term" value="F:heme binding"/>
    <property type="evidence" value="ECO:0007669"/>
    <property type="project" value="InterPro"/>
</dbReference>
<feature type="region of interest" description="Disordered" evidence="1">
    <location>
        <begin position="162"/>
        <end position="195"/>
    </location>
</feature>